<feature type="compositionally biased region" description="Low complexity" evidence="1">
    <location>
        <begin position="1586"/>
        <end position="1598"/>
    </location>
</feature>
<proteinExistence type="predicted"/>
<reference evidence="3 4" key="1">
    <citation type="journal article" date="2015" name="Genome Announc.">
        <title>Genome sequence and annotation of Trichoderma parareesei, the ancestor of the cellulase producer Trichoderma reesei.</title>
        <authorList>
            <person name="Yang D."/>
            <person name="Pomraning K."/>
            <person name="Kopchinskiy A."/>
            <person name="Karimi Aghcheh R."/>
            <person name="Atanasova L."/>
            <person name="Chenthamara K."/>
            <person name="Baker S.E."/>
            <person name="Zhang R."/>
            <person name="Shen Q."/>
            <person name="Freitag M."/>
            <person name="Kubicek C.P."/>
            <person name="Druzhinina I.S."/>
        </authorList>
    </citation>
    <scope>NUCLEOTIDE SEQUENCE [LARGE SCALE GENOMIC DNA]</scope>
    <source>
        <strain evidence="3 4">CBS 125925</strain>
    </source>
</reference>
<evidence type="ECO:0000256" key="2">
    <source>
        <dbReference type="SAM" id="Phobius"/>
    </source>
</evidence>
<feature type="region of interest" description="Disordered" evidence="1">
    <location>
        <begin position="1107"/>
        <end position="1149"/>
    </location>
</feature>
<dbReference type="OrthoDB" id="5370537at2759"/>
<feature type="region of interest" description="Disordered" evidence="1">
    <location>
        <begin position="2134"/>
        <end position="2182"/>
    </location>
</feature>
<keyword evidence="4" id="KW-1185">Reference proteome</keyword>
<dbReference type="Proteomes" id="UP000219286">
    <property type="component" value="Unassembled WGS sequence"/>
</dbReference>
<accession>A0A2H2ZIQ1</accession>
<evidence type="ECO:0000256" key="1">
    <source>
        <dbReference type="SAM" id="MobiDB-lite"/>
    </source>
</evidence>
<feature type="region of interest" description="Disordered" evidence="1">
    <location>
        <begin position="413"/>
        <end position="477"/>
    </location>
</feature>
<feature type="transmembrane region" description="Helical" evidence="2">
    <location>
        <begin position="33"/>
        <end position="50"/>
    </location>
</feature>
<evidence type="ECO:0000313" key="4">
    <source>
        <dbReference type="Proteomes" id="UP000219286"/>
    </source>
</evidence>
<keyword evidence="2" id="KW-1133">Transmembrane helix</keyword>
<feature type="region of interest" description="Disordered" evidence="1">
    <location>
        <begin position="1585"/>
        <end position="1605"/>
    </location>
</feature>
<feature type="transmembrane region" description="Helical" evidence="2">
    <location>
        <begin position="161"/>
        <end position="182"/>
    </location>
</feature>
<evidence type="ECO:0000313" key="3">
    <source>
        <dbReference type="EMBL" id="OTA02026.1"/>
    </source>
</evidence>
<gene>
    <name evidence="3" type="ORF">A9Z42_0023490</name>
</gene>
<feature type="region of interest" description="Disordered" evidence="1">
    <location>
        <begin position="1162"/>
        <end position="1185"/>
    </location>
</feature>
<feature type="region of interest" description="Disordered" evidence="1">
    <location>
        <begin position="261"/>
        <end position="287"/>
    </location>
</feature>
<keyword evidence="2" id="KW-0812">Transmembrane</keyword>
<feature type="transmembrane region" description="Helical" evidence="2">
    <location>
        <begin position="62"/>
        <end position="79"/>
    </location>
</feature>
<feature type="region of interest" description="Disordered" evidence="1">
    <location>
        <begin position="526"/>
        <end position="556"/>
    </location>
</feature>
<feature type="region of interest" description="Disordered" evidence="1">
    <location>
        <begin position="2090"/>
        <end position="2116"/>
    </location>
</feature>
<keyword evidence="2" id="KW-0472">Membrane</keyword>
<feature type="compositionally biased region" description="Acidic residues" evidence="1">
    <location>
        <begin position="1060"/>
        <end position="1073"/>
    </location>
</feature>
<feature type="transmembrane region" description="Helical" evidence="2">
    <location>
        <begin position="228"/>
        <end position="250"/>
    </location>
</feature>
<feature type="compositionally biased region" description="Basic residues" evidence="1">
    <location>
        <begin position="1176"/>
        <end position="1185"/>
    </location>
</feature>
<feature type="transmembrane region" description="Helical" evidence="2">
    <location>
        <begin position="202"/>
        <end position="221"/>
    </location>
</feature>
<organism evidence="3 4">
    <name type="scientific">Trichoderma parareesei</name>
    <name type="common">Filamentous fungus</name>
    <dbReference type="NCBI Taxonomy" id="858221"/>
    <lineage>
        <taxon>Eukaryota</taxon>
        <taxon>Fungi</taxon>
        <taxon>Dikarya</taxon>
        <taxon>Ascomycota</taxon>
        <taxon>Pezizomycotina</taxon>
        <taxon>Sordariomycetes</taxon>
        <taxon>Hypocreomycetidae</taxon>
        <taxon>Hypocreales</taxon>
        <taxon>Hypocreaceae</taxon>
        <taxon>Trichoderma</taxon>
    </lineage>
</organism>
<feature type="compositionally biased region" description="Low complexity" evidence="1">
    <location>
        <begin position="2158"/>
        <end position="2170"/>
    </location>
</feature>
<feature type="compositionally biased region" description="Polar residues" evidence="1">
    <location>
        <begin position="264"/>
        <end position="276"/>
    </location>
</feature>
<sequence length="2182" mass="236216">MAGSSSAPALAATIVLFVIPDLDPDLRDIRKRSPGLVVLTASTAILLFFVKASRSPLLRNELRLALSFFLASSAIWAFIELGASLVHQPTSTCQTLILFATVFDQVARVSVEQFFLWAFNGGIKSSTMSLALQGALLVRFVLGAIFVAVQRPQFDPVCVASNMLLPVGVIVMTADMGMFGVLATKALLARRDYSGPAQSKTLIFFTAAFGIWTGLSIPLFLGLESTGYIFRTILPAIGIVALSTTGLVSLPTTSLLHFHKGESSESANVETETRNLSDPLHSQGMTSTAPPALPLIRQPSSGRGIGGVPIEGELFPPMRTQQASFKPHSKKQMTEKAYNGGKIIISKPVMTDFTETDAFDHIQTMDLAAAAAKERERREKFLPLMSFDAMLNEPLFPKSRDLTANWQTSNGKSWYADEGSSPAAQDRSFATTSAVQLSPGMDETRRRSPRHPIQASAPSPVEDQTRTPRAVSPRSTKALLSTAHIQEPKSAAAPPPPIKVLPAVPAVPSSIDQFMVDPRIASLPRSKSVKNDIRPSRRRPQSPVEAEEVKDTKTPLQRRATVGLPFNPRARATRMFTGQRGTGKDQPIMFFNHEESSHPVYAAPEPDDNSDALSRKSVIHRPRPIPRKSTATLAESISSETDSMASTAELLGTVSSPIDDVFTIVSTPKLPMVSPVTVKTLSQSTLGTVAISPGSSALHKTVRRTSYVPDLPALPTEFKAQQSKIAHNVAPEVTATSIWTVAPNEHAPFSMANNDEPHSAHNNRRFSVNTQSSYEGTIGRNSVVFASDDKRTATMANPLTERRSRHESADSELSMMLRAAPLPPVAGEGGVPEVPAVPVMFKDGRTTPLSEEEEDAQEAAKELASWHRRIGEELPGFSTQLNDRRHRKLPVPKPLALGNSANVTVVVQAEPSPEEPEQEALDRIHEQLKKLEDKETRATISEKQRLDLLANLESEMGAQESQWQMLKVDLAATPSTVMSTPGGVPSVRSSVDINSALSRARLSAGAGDLLTALQDEANRRLSTASEQTPMDEVNRRSARMSMISVSARTLSQIGSPTPPDTDESGAEESDNDSLLEGPGSAKEALESSVLNTATGFLALDEILSNSVESQNQPDSPAEWEEVSLPTPKATGPFVPAQAEEEPEAAIANPSEPESIRFSLADLEQSVSAPPPPRPRSVTRRPPRMSKRISALPDIVENPEPLAGRTGSLGIFQFAWGEKSDSATMPVRMVGLGGTMSSGRGWLTNLPPLPSLPSQALPSHSFFEDDETDNGLDNYEDEDYDDGFDDSTLWEIADLLEADLEGSRDDLFVVDNEDVEVSEVSPASPAPVKAVVEEQVQLPVSALWTAVKASEPTRSWGLPQPTGRALEVFFAEASRPTARAVPRMKEEAAALTSNSLWQASIGASVASRMWCEHKAPCAEEIKTATVPSTAVFSALWSPISVPRSTLGLSQPDVQTWNTYIALPTRSIQRKANLQKSDDIKSTSLWQPSTAVVSPSAALWAPKTLVVEPSSQRISAPSEEANSLLWSSTPAKAISFGLPQPEAHIWAAYLVSEGRSHRGAYVPTTVSITSSSLWAPTIKTETEGMWMPKSKPSAALSSKPKPQPLPVSSQVTKDLLWSSTPMKNISFGLPQPEASVWTAYLVPEGRCHRSAYVPTIVSITSTSLWALPVETRSEGMWMPKSKPSAILSAETSQSVPVSSPKVVKDLLWSSSPVKPVSFGLLQPEASVWTTYLVPEGRSHRGAYISTVVSITSSSLWVPTNKTESEGLWMARSKPSATQSKPQLIVKGAVGLLWTLPVTTKASFGLPQPEANVWATYLVPEGRTHRGAYVPVVVTITSTSLWSPSTETQSDGMWMPKSKPSAYQKLPEVQEKSLPIVKDTAGFLWTFPVATKVSVGLPQPDAQTWKSYIPRMTSTPLRRAIISQPASLESQALWSLPPKQEAASGFLWCSTKPQLKKPQPVVKKLAGSLWTLPIIAKASVGLPQPDSEAWESYIPRVTSTSLRKTLNSEPASIESQALWTLPPKKAATSGLLWCSTKVQDEEKRAVPQKPIRSSMAEAVEILLQPAPTRAAHVRSSTAVLITKEQWNSAFKKISEQTKPETQASVAEPKNRPTRSRSVKSRAFFDPAVMALIAELPSPTSFTTPSSHRPSVGRSKSVSFLPSTRRPSHSASSSFPEAEVRPSDFI</sequence>
<dbReference type="EMBL" id="LFMI01000268">
    <property type="protein sequence ID" value="OTA02026.1"/>
    <property type="molecule type" value="Genomic_DNA"/>
</dbReference>
<feature type="transmembrane region" description="Helical" evidence="2">
    <location>
        <begin position="130"/>
        <end position="149"/>
    </location>
</feature>
<comment type="caution">
    <text evidence="3">The sequence shown here is derived from an EMBL/GenBank/DDBJ whole genome shotgun (WGS) entry which is preliminary data.</text>
</comment>
<feature type="region of interest" description="Disordered" evidence="1">
    <location>
        <begin position="1047"/>
        <end position="1084"/>
    </location>
</feature>
<name>A0A2H2ZIQ1_TRIPA</name>
<feature type="compositionally biased region" description="Low complexity" evidence="1">
    <location>
        <begin position="2134"/>
        <end position="2146"/>
    </location>
</feature>
<protein>
    <submittedName>
        <fullName evidence="3">Uncharacterized protein</fullName>
    </submittedName>
</protein>